<accession>A0A1G2QAU9</accession>
<evidence type="ECO:0000256" key="2">
    <source>
        <dbReference type="SAM" id="Phobius"/>
    </source>
</evidence>
<evidence type="ECO:0000256" key="1">
    <source>
        <dbReference type="SAM" id="MobiDB-lite"/>
    </source>
</evidence>
<reference evidence="3 4" key="1">
    <citation type="journal article" date="2016" name="Nat. Commun.">
        <title>Thousands of microbial genomes shed light on interconnected biogeochemical processes in an aquifer system.</title>
        <authorList>
            <person name="Anantharaman K."/>
            <person name="Brown C.T."/>
            <person name="Hug L.A."/>
            <person name="Sharon I."/>
            <person name="Castelle C.J."/>
            <person name="Probst A.J."/>
            <person name="Thomas B.C."/>
            <person name="Singh A."/>
            <person name="Wilkins M.J."/>
            <person name="Karaoz U."/>
            <person name="Brodie E.L."/>
            <person name="Williams K.H."/>
            <person name="Hubbard S.S."/>
            <person name="Banfield J.F."/>
        </authorList>
    </citation>
    <scope>NUCLEOTIDE SEQUENCE [LARGE SCALE GENOMIC DNA]</scope>
</reference>
<feature type="transmembrane region" description="Helical" evidence="2">
    <location>
        <begin position="57"/>
        <end position="78"/>
    </location>
</feature>
<evidence type="ECO:0000313" key="3">
    <source>
        <dbReference type="EMBL" id="OHA57716.1"/>
    </source>
</evidence>
<keyword evidence="2" id="KW-0812">Transmembrane</keyword>
<organism evidence="3 4">
    <name type="scientific">Candidatus Vogelbacteria bacterium GWA1_51_14</name>
    <dbReference type="NCBI Taxonomy" id="1802435"/>
    <lineage>
        <taxon>Bacteria</taxon>
        <taxon>Candidatus Vogeliibacteriota</taxon>
    </lineage>
</organism>
<feature type="compositionally biased region" description="Polar residues" evidence="1">
    <location>
        <begin position="235"/>
        <end position="245"/>
    </location>
</feature>
<evidence type="ECO:0008006" key="5">
    <source>
        <dbReference type="Google" id="ProtNLM"/>
    </source>
</evidence>
<dbReference type="EMBL" id="MHTG01000007">
    <property type="protein sequence ID" value="OHA57716.1"/>
    <property type="molecule type" value="Genomic_DNA"/>
</dbReference>
<sequence length="280" mass="30908">MKLFNRKTYKLFQPLKTVSLSVADKKAIRNQLITNLGLNQTSEPTISLSGEWWQWRGMVLVGAIVLVLGSGIGVSTAAEGALPGDWLYTVKTKIKEPIGRALVKTQSNASTNFELNLLHKRLSEAEELLADDKLSEVLEKSVKLEISKQTAKAVAQTVEPEPSNNGANQPELPETTKTEAEPAVTVEVDVGQAIEEAKDNRANQIKNFNELMEEHQDIIDKLEIKFEKLNKSDNPENNGQNTAAAVSNDPLDRQQDQMARPRLPAELPGLPTNNKPNQKP</sequence>
<keyword evidence="2" id="KW-1133">Transmembrane helix</keyword>
<dbReference type="STRING" id="1802435.A2114_02455"/>
<protein>
    <recommendedName>
        <fullName evidence="5">DUF5667 domain-containing protein</fullName>
    </recommendedName>
</protein>
<name>A0A1G2QAU9_9BACT</name>
<proteinExistence type="predicted"/>
<gene>
    <name evidence="3" type="ORF">A2114_02455</name>
</gene>
<feature type="region of interest" description="Disordered" evidence="1">
    <location>
        <begin position="153"/>
        <end position="184"/>
    </location>
</feature>
<feature type="region of interest" description="Disordered" evidence="1">
    <location>
        <begin position="229"/>
        <end position="280"/>
    </location>
</feature>
<keyword evidence="2" id="KW-0472">Membrane</keyword>
<dbReference type="AlphaFoldDB" id="A0A1G2QAU9"/>
<feature type="compositionally biased region" description="Polar residues" evidence="1">
    <location>
        <begin position="271"/>
        <end position="280"/>
    </location>
</feature>
<dbReference type="Proteomes" id="UP000176494">
    <property type="component" value="Unassembled WGS sequence"/>
</dbReference>
<comment type="caution">
    <text evidence="3">The sequence shown here is derived from an EMBL/GenBank/DDBJ whole genome shotgun (WGS) entry which is preliminary data.</text>
</comment>
<evidence type="ECO:0000313" key="4">
    <source>
        <dbReference type="Proteomes" id="UP000176494"/>
    </source>
</evidence>